<gene>
    <name evidence="3" type="ORF">PARMNEM_LOCUS20576</name>
</gene>
<feature type="compositionally biased region" description="Polar residues" evidence="1">
    <location>
        <begin position="2487"/>
        <end position="2500"/>
    </location>
</feature>
<feature type="compositionally biased region" description="Low complexity" evidence="1">
    <location>
        <begin position="1052"/>
        <end position="1066"/>
    </location>
</feature>
<keyword evidence="2" id="KW-0732">Signal</keyword>
<feature type="region of interest" description="Disordered" evidence="1">
    <location>
        <begin position="1524"/>
        <end position="1543"/>
    </location>
</feature>
<feature type="compositionally biased region" description="Polar residues" evidence="1">
    <location>
        <begin position="406"/>
        <end position="424"/>
    </location>
</feature>
<feature type="compositionally biased region" description="Low complexity" evidence="1">
    <location>
        <begin position="1801"/>
        <end position="1813"/>
    </location>
</feature>
<feature type="compositionally biased region" description="Polar residues" evidence="1">
    <location>
        <begin position="2391"/>
        <end position="2409"/>
    </location>
</feature>
<feature type="compositionally biased region" description="Polar residues" evidence="1">
    <location>
        <begin position="2513"/>
        <end position="2522"/>
    </location>
</feature>
<feature type="compositionally biased region" description="Polar residues" evidence="1">
    <location>
        <begin position="999"/>
        <end position="1018"/>
    </location>
</feature>
<feature type="compositionally biased region" description="Polar residues" evidence="1">
    <location>
        <begin position="1756"/>
        <end position="1776"/>
    </location>
</feature>
<proteinExistence type="predicted"/>
<feature type="compositionally biased region" description="Low complexity" evidence="1">
    <location>
        <begin position="2151"/>
        <end position="2166"/>
    </location>
</feature>
<dbReference type="EMBL" id="CAVLGL010000137">
    <property type="protein sequence ID" value="CAK1602022.1"/>
    <property type="molecule type" value="Genomic_DNA"/>
</dbReference>
<sequence length="2529" mass="269978">MKLSCALVLTLTNFVIATPFSFSAKGSGASAKAGAVTAPFGTFGVVQPVASNAGYTGSFSKSSSLSSASGGTALSPGSFSYNSAQDNRAPWPGYGTSFTTQAQAVGQNVLTFPQVNKNSITSFSDTSVVATTGANGQTEITGSYPSENSNDLNVNNSGASRLQYQRPSETQEKIPSSTLSSLTSETHESSKPNTPDFPSILKVPGQSDNFKETSKVQNVSSQIVTSGSAYLTSFPNAAVGNIVPQTTVASSENYQIGEQKPNYNGGFGGPPGILKPFDKGSNFKNSDSVNAFLTHKPNVQLSSPVTTKPQGFNNSPENTIKLSYVYTNKGSTDTIKPTDQPLSSGSSNFNAGTSYKPERNPTQTSQIKPTLANNVGKPSSVLKPNEDQLYTLQHFDEITQTSDGTLTQSFEDSSKPQFSSQIPSKFNKPTIDTFSQSKLINGVQVSVQAYPSNDPNSSSDYNVNYENTNVGNESSEKLLNKPTKQSLYASGFGAPTAVVEPVKSEVNNTSKPYLGFTVTSQKETTNTGGSSNILSASQQPSVVSTNYYTTPTPYISSISTTDKSDYVTTTVQSETNQPSNNSSQSSSFNLTYQKNPSLFNVASSGVQSSTLSSNSYPVKPQSQYPEKQVSELGSQKKPFFSNSFGTFVTPKPTSYSGSTAYTSFSSLGYGHSGVSGSLDKSKPTSQFTFTNQYKPSFTNSFGGQSGVLKPSNQLTQTSSTFISSNQPTNYKPVVTPSPLNTAKANEEISVTNEKNSSIVNDYETVSSLSQQSSDTASTQPSIVSTNYYTSPAPSISSESPIFGSNVEQHKYASGSAISNTSETDKKNNVTATVQTETNQPSKKPSQSSSFNLTYQKNPSLFNVAPSGVQSSIYSSNSYPIKPQSQFPEQQVFEFGSQKKPSFSNSFGTFVTPKPTSYPSSTAYTSFSSPGYGNSGVSGSLDKSKPTSQFTSTIRYKPSFTNSFGGQSEVLKPSNQLTQTSSTFVSSNQPTNYKPFVTPSPLNTAKPNKEISVTDQKNSSIVNDYETVSSLSQQSSDTASKQPSIISTNYYTSPAPSISSELPSSDSNVEEHKDALGSAISNTSETDKKNNVTATVQTETNQPSNKPSQSSSFNLTYQKNPSLFNVAPSGVQSSIYSSNSYPIKPQSQFPEQQVFEFGSQKKPLFSNSFGTFVTPKPTSYTGSTAYTSFSSLGYGNSGVFESLDKSKPTSQFTSTIRYKPSFTNSFGGQSEVLKPSNQLTQTSSTFVSSNQPTNYKPFVSPSPLNTAKPNEEISVAGQKNYSTGNVNGTGPSLSQQSSYTASQQPSVVSTNYDTTPAPFISSTSKTDKNDYVTTAVQSETNQPINKPSQNSSFNLTYKKNPSLFNVASSGVQSSSLSLNSYPIKPQSQFLEQQVSELGSQKKPFFSNSFGTFVTPKPTSYPGSTAYTSFSSLGYGNSGVSGSLDKSKPTSQFTSTNQYKPSFTNNFGGQSGVLKPSNQPTQTSSAFISSNKPTNYKPFVTPSPLNTAKPNEEILVTDQKNSSIVKDFGTGSSLPQQSSSNKNSSTSFVILEPTHFVNTSGQSIASTTAGLIVSIGSESKFSENSEPTTSKTPSLSEGYDVSTKELDSGKTSDNIQSQFLTKPSVETAPQEKPLYTSNSYSGVTDVSSSTANFAQSTSFVNESKEKLKQTSSSISQNKPQFSGGFKEQKGVFHSKEPYPIGAVFVSSNTPLTSIPFVSPAPLNTSQQTITSQKESELNNYNLESVTGFLEPTKPPSYNGYQVNSSGVTPKPSDSGSFPSKTYTGTTSSSTAFTQQFPYKPLSGSSLDTSSVSTYSDKQKVEEKEKTGVYNTQKNNSVSLGEQKPTSQTFSSNSYFPTTGSAFISGSSQNKPQNQYPAKPIFQHTTQTQPWYLNTYQSFGAVKPFSYSYPGFSSSNFGHSSSIVTGAFDKTNKNSQFSSTWQYKPSYNWGKQKPSNQPTPYSPTTFKPFTSFDRSKLSSTSSVTSQKQPSLAGGFGSSFSISKPTNQQFIDESAYLTGNAKVSSTSPLTQTPNDFNYVSQTSNKPFSVSPLTGGYSYSPNVSPVVVSTTSKYEIQKPTSQTFSNAATSSLILEEQTSELSTQKPIVELVPSSEGFEKDYGNSKPTTQSFNYFNRPIDFRTPSIENKVITNSSDTSESMTTGATGSTASEVPKTSNLDYGAQENNDSKYLDASDKAILTSQREQSSYKPTYSTSVVSGFSNEQKVSPAVVSATETNHVYPDSTESAIYVPSKSPGQQFSGNSALFNIQQDAFHLSKPNIQNSVIGQPSSTTVQLPYAGGFGGPAGILKPNEFSAPINHINIPSQYNPSHYNQALTTPHREPNSASYSGGFGGSSGVLKPVQNEKYTSSGHVVNDNKYFSIAHNSRLQGTLTENAGHSNYNLVPNKSSTEAQSNFEERNLGSKATEEAQRGVVNQASVAAADATGEFINHSHNVQNLGIPLNNGASSGFGLEFPKNNKSFNDPISGLKISGLTPSTQGSTETGISSKAFGKSLAPGSATGQDSSGFTAKSGMLL</sequence>
<feature type="region of interest" description="Disordered" evidence="1">
    <location>
        <begin position="164"/>
        <end position="206"/>
    </location>
</feature>
<feature type="compositionally biased region" description="Polar residues" evidence="1">
    <location>
        <begin position="332"/>
        <end position="353"/>
    </location>
</feature>
<evidence type="ECO:0000256" key="2">
    <source>
        <dbReference type="SAM" id="SignalP"/>
    </source>
</evidence>
<feature type="region of interest" description="Disordered" evidence="1">
    <location>
        <begin position="1744"/>
        <end position="1787"/>
    </location>
</feature>
<feature type="region of interest" description="Disordered" evidence="1">
    <location>
        <begin position="979"/>
        <end position="1018"/>
    </location>
</feature>
<dbReference type="Proteomes" id="UP001314205">
    <property type="component" value="Unassembled WGS sequence"/>
</dbReference>
<feature type="region of interest" description="Disordered" evidence="1">
    <location>
        <begin position="1278"/>
        <end position="1324"/>
    </location>
</feature>
<feature type="region of interest" description="Disordered" evidence="1">
    <location>
        <begin position="406"/>
        <end position="426"/>
    </location>
</feature>
<feature type="compositionally biased region" description="Basic and acidic residues" evidence="1">
    <location>
        <begin position="2410"/>
        <end position="2422"/>
    </location>
</feature>
<comment type="caution">
    <text evidence="3">The sequence shown here is derived from an EMBL/GenBank/DDBJ whole genome shotgun (WGS) entry which is preliminary data.</text>
</comment>
<feature type="compositionally biased region" description="Polar residues" evidence="1">
    <location>
        <begin position="1278"/>
        <end position="1323"/>
    </location>
</feature>
<feature type="compositionally biased region" description="Polar residues" evidence="1">
    <location>
        <begin position="610"/>
        <end position="625"/>
    </location>
</feature>
<feature type="compositionally biased region" description="Low complexity" evidence="1">
    <location>
        <begin position="1777"/>
        <end position="1787"/>
    </location>
</feature>
<feature type="chain" id="PRO_5043774179" evidence="2">
    <location>
        <begin position="18"/>
        <end position="2529"/>
    </location>
</feature>
<feature type="compositionally biased region" description="Low complexity" evidence="1">
    <location>
        <begin position="1100"/>
        <end position="1111"/>
    </location>
</feature>
<feature type="region of interest" description="Disordered" evidence="1">
    <location>
        <begin position="1577"/>
        <end position="1631"/>
    </location>
</feature>
<evidence type="ECO:0000313" key="4">
    <source>
        <dbReference type="Proteomes" id="UP001314205"/>
    </source>
</evidence>
<feature type="region of interest" description="Disordered" evidence="1">
    <location>
        <begin position="2486"/>
        <end position="2529"/>
    </location>
</feature>
<feature type="compositionally biased region" description="Low complexity" evidence="1">
    <location>
        <begin position="572"/>
        <end position="587"/>
    </location>
</feature>
<feature type="compositionally biased region" description="Polar residues" evidence="1">
    <location>
        <begin position="360"/>
        <end position="377"/>
    </location>
</feature>
<feature type="region of interest" description="Disordered" evidence="1">
    <location>
        <begin position="610"/>
        <end position="632"/>
    </location>
</feature>
<reference evidence="3 4" key="1">
    <citation type="submission" date="2023-11" db="EMBL/GenBank/DDBJ databases">
        <authorList>
            <person name="Hedman E."/>
            <person name="Englund M."/>
            <person name="Stromberg M."/>
            <person name="Nyberg Akerstrom W."/>
            <person name="Nylinder S."/>
            <person name="Jareborg N."/>
            <person name="Kallberg Y."/>
            <person name="Kronander E."/>
        </authorList>
    </citation>
    <scope>NUCLEOTIDE SEQUENCE [LARGE SCALE GENOMIC DNA]</scope>
</reference>
<feature type="compositionally biased region" description="Polar residues" evidence="1">
    <location>
        <begin position="1577"/>
        <end position="1593"/>
    </location>
</feature>
<feature type="region of interest" description="Disordered" evidence="1">
    <location>
        <begin position="332"/>
        <end position="380"/>
    </location>
</feature>
<feature type="region of interest" description="Disordered" evidence="1">
    <location>
        <begin position="2146"/>
        <end position="2182"/>
    </location>
</feature>
<feature type="compositionally biased region" description="Low complexity" evidence="1">
    <location>
        <begin position="1527"/>
        <end position="1543"/>
    </location>
</feature>
<protein>
    <submittedName>
        <fullName evidence="3">Uncharacterized protein</fullName>
    </submittedName>
</protein>
<feature type="region of interest" description="Disordered" evidence="1">
    <location>
        <begin position="1094"/>
        <end position="1113"/>
    </location>
</feature>
<keyword evidence="4" id="KW-1185">Reference proteome</keyword>
<feature type="region of interest" description="Disordered" evidence="1">
    <location>
        <begin position="1463"/>
        <end position="1489"/>
    </location>
</feature>
<evidence type="ECO:0000313" key="3">
    <source>
        <dbReference type="EMBL" id="CAK1602022.1"/>
    </source>
</evidence>
<feature type="compositionally biased region" description="Polar residues" evidence="1">
    <location>
        <begin position="979"/>
        <end position="991"/>
    </location>
</feature>
<organism evidence="3 4">
    <name type="scientific">Parnassius mnemosyne</name>
    <name type="common">clouded apollo</name>
    <dbReference type="NCBI Taxonomy" id="213953"/>
    <lineage>
        <taxon>Eukaryota</taxon>
        <taxon>Metazoa</taxon>
        <taxon>Ecdysozoa</taxon>
        <taxon>Arthropoda</taxon>
        <taxon>Hexapoda</taxon>
        <taxon>Insecta</taxon>
        <taxon>Pterygota</taxon>
        <taxon>Neoptera</taxon>
        <taxon>Endopterygota</taxon>
        <taxon>Lepidoptera</taxon>
        <taxon>Glossata</taxon>
        <taxon>Ditrysia</taxon>
        <taxon>Papilionoidea</taxon>
        <taxon>Papilionidae</taxon>
        <taxon>Parnassiinae</taxon>
        <taxon>Parnassini</taxon>
        <taxon>Parnassius</taxon>
        <taxon>Driopa</taxon>
    </lineage>
</organism>
<feature type="signal peptide" evidence="2">
    <location>
        <begin position="1"/>
        <end position="17"/>
    </location>
</feature>
<feature type="compositionally biased region" description="Polar residues" evidence="1">
    <location>
        <begin position="1474"/>
        <end position="1489"/>
    </location>
</feature>
<feature type="region of interest" description="Disordered" evidence="1">
    <location>
        <begin position="1801"/>
        <end position="1850"/>
    </location>
</feature>
<accession>A0AAV1M6F2</accession>
<feature type="region of interest" description="Disordered" evidence="1">
    <location>
        <begin position="569"/>
        <end position="588"/>
    </location>
</feature>
<feature type="compositionally biased region" description="Low complexity" evidence="1">
    <location>
        <begin position="839"/>
        <end position="849"/>
    </location>
</feature>
<feature type="compositionally biased region" description="Polar residues" evidence="1">
    <location>
        <begin position="1609"/>
        <end position="1619"/>
    </location>
</feature>
<evidence type="ECO:0000256" key="1">
    <source>
        <dbReference type="SAM" id="MobiDB-lite"/>
    </source>
</evidence>
<feature type="compositionally biased region" description="Basic and acidic residues" evidence="1">
    <location>
        <begin position="1814"/>
        <end position="1824"/>
    </location>
</feature>
<name>A0AAV1M6F2_9NEOP</name>
<feature type="region of interest" description="Disordered" evidence="1">
    <location>
        <begin position="1051"/>
        <end position="1072"/>
    </location>
</feature>
<feature type="compositionally biased region" description="Polar residues" evidence="1">
    <location>
        <begin position="1826"/>
        <end position="1850"/>
    </location>
</feature>
<feature type="region of interest" description="Disordered" evidence="1">
    <location>
        <begin position="2391"/>
        <end position="2422"/>
    </location>
</feature>
<feature type="region of interest" description="Disordered" evidence="1">
    <location>
        <begin position="832"/>
        <end position="851"/>
    </location>
</feature>